<evidence type="ECO:0000256" key="4">
    <source>
        <dbReference type="ARBA" id="ARBA00022777"/>
    </source>
</evidence>
<keyword evidence="3" id="KW-0808">Transferase</keyword>
<dbReference type="GO" id="GO:0046983">
    <property type="term" value="F:protein dimerization activity"/>
    <property type="evidence" value="ECO:0007669"/>
    <property type="project" value="InterPro"/>
</dbReference>
<proteinExistence type="predicted"/>
<keyword evidence="7" id="KW-0812">Transmembrane</keyword>
<accession>A0A0J1LAD4</accession>
<evidence type="ECO:0000313" key="12">
    <source>
        <dbReference type="Proteomes" id="UP000036045"/>
    </source>
</evidence>
<dbReference type="AlphaFoldDB" id="A0A0J1LAD4"/>
<feature type="transmembrane region" description="Helical" evidence="7">
    <location>
        <begin position="70"/>
        <end position="96"/>
    </location>
</feature>
<evidence type="ECO:0000256" key="6">
    <source>
        <dbReference type="SAM" id="Coils"/>
    </source>
</evidence>
<dbReference type="PANTHER" id="PTHR24421:SF63">
    <property type="entry name" value="SENSOR HISTIDINE KINASE DESK"/>
    <property type="match status" value="1"/>
</dbReference>
<feature type="coiled-coil region" evidence="6">
    <location>
        <begin position="150"/>
        <end position="177"/>
    </location>
</feature>
<gene>
    <name evidence="11" type="ORF">ABW02_13660</name>
</gene>
<comment type="caution">
    <text evidence="11">The sequence shown here is derived from an EMBL/GenBank/DDBJ whole genome shotgun (WGS) entry which is preliminary data.</text>
</comment>
<keyword evidence="12" id="KW-1185">Reference proteome</keyword>
<dbReference type="EC" id="2.7.13.3" evidence="2"/>
<feature type="domain" description="Signal transduction histidine kinase subgroup 3 dimerisation and phosphoacceptor" evidence="9">
    <location>
        <begin position="179"/>
        <end position="242"/>
    </location>
</feature>
<organism evidence="11 12">
    <name type="scientific">Niallia circulans</name>
    <name type="common">Bacillus circulans</name>
    <dbReference type="NCBI Taxonomy" id="1397"/>
    <lineage>
        <taxon>Bacteria</taxon>
        <taxon>Bacillati</taxon>
        <taxon>Bacillota</taxon>
        <taxon>Bacilli</taxon>
        <taxon>Bacillales</taxon>
        <taxon>Bacillaceae</taxon>
        <taxon>Niallia</taxon>
    </lineage>
</organism>
<comment type="catalytic activity">
    <reaction evidence="1">
        <text>ATP + protein L-histidine = ADP + protein N-phospho-L-histidine.</text>
        <dbReference type="EC" id="2.7.13.3"/>
    </reaction>
</comment>
<dbReference type="InterPro" id="IPR036890">
    <property type="entry name" value="HATPase_C_sf"/>
</dbReference>
<dbReference type="RefSeq" id="WP_047942776.1">
    <property type="nucleotide sequence ID" value="NZ_JABRVN010000084.1"/>
</dbReference>
<feature type="transmembrane region" description="Helical" evidence="7">
    <location>
        <begin position="102"/>
        <end position="121"/>
    </location>
</feature>
<evidence type="ECO:0000259" key="10">
    <source>
        <dbReference type="Pfam" id="PF23540"/>
    </source>
</evidence>
<feature type="domain" description="Histidine kinase/HSP90-like ATPase" evidence="8">
    <location>
        <begin position="282"/>
        <end position="366"/>
    </location>
</feature>
<keyword evidence="7" id="KW-0472">Membrane</keyword>
<feature type="domain" description="DesK/YvfT N-terminal" evidence="10">
    <location>
        <begin position="2"/>
        <end position="151"/>
    </location>
</feature>
<keyword evidence="7" id="KW-1133">Transmembrane helix</keyword>
<dbReference type="InterPro" id="IPR050482">
    <property type="entry name" value="Sensor_HK_TwoCompSys"/>
</dbReference>
<evidence type="ECO:0000256" key="7">
    <source>
        <dbReference type="SAM" id="Phobius"/>
    </source>
</evidence>
<dbReference type="CDD" id="cd16917">
    <property type="entry name" value="HATPase_UhpB-NarQ-NarX-like"/>
    <property type="match status" value="1"/>
</dbReference>
<dbReference type="Pfam" id="PF07730">
    <property type="entry name" value="HisKA_3"/>
    <property type="match status" value="1"/>
</dbReference>
<dbReference type="GO" id="GO:0016020">
    <property type="term" value="C:membrane"/>
    <property type="evidence" value="ECO:0007669"/>
    <property type="project" value="InterPro"/>
</dbReference>
<dbReference type="OrthoDB" id="9797605at2"/>
<dbReference type="PANTHER" id="PTHR24421">
    <property type="entry name" value="NITRATE/NITRITE SENSOR PROTEIN NARX-RELATED"/>
    <property type="match status" value="1"/>
</dbReference>
<name>A0A0J1LAD4_NIACI</name>
<evidence type="ECO:0000256" key="3">
    <source>
        <dbReference type="ARBA" id="ARBA00022679"/>
    </source>
</evidence>
<dbReference type="Gene3D" id="3.30.565.10">
    <property type="entry name" value="Histidine kinase-like ATPase, C-terminal domain"/>
    <property type="match status" value="1"/>
</dbReference>
<feature type="transmembrane region" description="Helical" evidence="7">
    <location>
        <begin position="39"/>
        <end position="58"/>
    </location>
</feature>
<dbReference type="Proteomes" id="UP000036045">
    <property type="component" value="Unassembled WGS sequence"/>
</dbReference>
<evidence type="ECO:0000256" key="2">
    <source>
        <dbReference type="ARBA" id="ARBA00012438"/>
    </source>
</evidence>
<keyword evidence="4 11" id="KW-0418">Kinase</keyword>
<evidence type="ECO:0000256" key="5">
    <source>
        <dbReference type="ARBA" id="ARBA00023012"/>
    </source>
</evidence>
<keyword evidence="5" id="KW-0902">Two-component regulatory system</keyword>
<dbReference type="InterPro" id="IPR011712">
    <property type="entry name" value="Sig_transdc_His_kin_sub3_dim/P"/>
</dbReference>
<dbReference type="SUPFAM" id="SSF55874">
    <property type="entry name" value="ATPase domain of HSP90 chaperone/DNA topoisomerase II/histidine kinase"/>
    <property type="match status" value="1"/>
</dbReference>
<evidence type="ECO:0000259" key="9">
    <source>
        <dbReference type="Pfam" id="PF07730"/>
    </source>
</evidence>
<sequence length="377" mass="43189">MMKRLEVLKKSTGISPYIWTLLTILPFYFIFHASSAVDVISGIILTILFFIFYRIAYLSKGWTIYLWPSLLIGISTFAIYTYSYVYFSFFLSYFIGNIKKRIPFFILYFIHLAVTTFAIYFKIIIGDALLIKQLPFVLIIWFGVILLPLNIQNRKEKDQLQEQLEDANKRISHLVKLEERQRIARDLHDTLGQKLSLIGLKSDLARKLIYKDPEQARIELKDIQHTSRSALNEVRKMVSEMRGIRLKDELLLVQKILGAAEISLTCDIASNLRISSIAENIISMCLKEAVTNVVRHSNATACSISISQNKKETIMEIKDNGSTPFQEENMHKGNGLAGMRERLDFINGTLEISAEEGTIVKIAVPRDGKIIEKEELI</sequence>
<dbReference type="EMBL" id="LDPH01000012">
    <property type="protein sequence ID" value="KLV25870.1"/>
    <property type="molecule type" value="Genomic_DNA"/>
</dbReference>
<dbReference type="PATRIC" id="fig|1397.4.peg.868"/>
<reference evidence="11 12" key="1">
    <citation type="submission" date="2015-05" db="EMBL/GenBank/DDBJ databases">
        <title>Whole genome sequence and identification of bacterial endophytes from Costus igneus.</title>
        <authorList>
            <person name="Lee Y.P."/>
            <person name="Gan H.M."/>
            <person name="Eng W."/>
            <person name="Wheatley M.S."/>
            <person name="Caraballo A."/>
            <person name="Polter S."/>
            <person name="Savka M.A."/>
            <person name="Hudson A.O."/>
        </authorList>
    </citation>
    <scope>NUCLEOTIDE SEQUENCE [LARGE SCALE GENOMIC DNA]</scope>
    <source>
        <strain evidence="11 12">RIT379</strain>
    </source>
</reference>
<evidence type="ECO:0000259" key="8">
    <source>
        <dbReference type="Pfam" id="PF02518"/>
    </source>
</evidence>
<dbReference type="Gene3D" id="1.20.5.1930">
    <property type="match status" value="1"/>
</dbReference>
<evidence type="ECO:0000313" key="11">
    <source>
        <dbReference type="EMBL" id="KLV25870.1"/>
    </source>
</evidence>
<feature type="transmembrane region" description="Helical" evidence="7">
    <location>
        <begin position="12"/>
        <end position="33"/>
    </location>
</feature>
<evidence type="ECO:0000256" key="1">
    <source>
        <dbReference type="ARBA" id="ARBA00000085"/>
    </source>
</evidence>
<keyword evidence="6" id="KW-0175">Coiled coil</keyword>
<protein>
    <recommendedName>
        <fullName evidence="2">histidine kinase</fullName>
        <ecNumber evidence="2">2.7.13.3</ecNumber>
    </recommendedName>
</protein>
<dbReference type="InterPro" id="IPR003594">
    <property type="entry name" value="HATPase_dom"/>
</dbReference>
<dbReference type="Pfam" id="PF23540">
    <property type="entry name" value="DesK_N"/>
    <property type="match status" value="1"/>
</dbReference>
<dbReference type="InterPro" id="IPR056374">
    <property type="entry name" value="DesK/YvfT_N"/>
</dbReference>
<dbReference type="Pfam" id="PF02518">
    <property type="entry name" value="HATPase_c"/>
    <property type="match status" value="1"/>
</dbReference>
<feature type="transmembrane region" description="Helical" evidence="7">
    <location>
        <begin position="133"/>
        <end position="151"/>
    </location>
</feature>
<dbReference type="GO" id="GO:0000155">
    <property type="term" value="F:phosphorelay sensor kinase activity"/>
    <property type="evidence" value="ECO:0007669"/>
    <property type="project" value="InterPro"/>
</dbReference>